<reference evidence="4 5" key="1">
    <citation type="submission" date="2019-03" db="EMBL/GenBank/DDBJ databases">
        <title>Genomic Encyclopedia of Type Strains, Phase IV (KMG-IV): sequencing the most valuable type-strain genomes for metagenomic binning, comparative biology and taxonomic classification.</title>
        <authorList>
            <person name="Goeker M."/>
        </authorList>
    </citation>
    <scope>NUCLEOTIDE SEQUENCE [LARGE SCALE GENOMIC DNA]</scope>
    <source>
        <strain evidence="4 5">DSM 19377</strain>
    </source>
</reference>
<evidence type="ECO:0000256" key="2">
    <source>
        <dbReference type="ARBA" id="ARBA00023002"/>
    </source>
</evidence>
<dbReference type="InterPro" id="IPR036291">
    <property type="entry name" value="NAD(P)-bd_dom_sf"/>
</dbReference>
<dbReference type="Proteomes" id="UP000295416">
    <property type="component" value="Unassembled WGS sequence"/>
</dbReference>
<evidence type="ECO:0000313" key="5">
    <source>
        <dbReference type="Proteomes" id="UP000295416"/>
    </source>
</evidence>
<dbReference type="PRINTS" id="PR00080">
    <property type="entry name" value="SDRFAMILY"/>
</dbReference>
<dbReference type="PROSITE" id="PS00061">
    <property type="entry name" value="ADH_SHORT"/>
    <property type="match status" value="1"/>
</dbReference>
<dbReference type="RefSeq" id="WP_165886833.1">
    <property type="nucleotide sequence ID" value="NZ_SLXK01000004.1"/>
</dbReference>
<comment type="caution">
    <text evidence="4">The sequence shown here is derived from an EMBL/GenBank/DDBJ whole genome shotgun (WGS) entry which is preliminary data.</text>
</comment>
<evidence type="ECO:0000313" key="4">
    <source>
        <dbReference type="EMBL" id="TCP30890.1"/>
    </source>
</evidence>
<keyword evidence="5" id="KW-1185">Reference proteome</keyword>
<evidence type="ECO:0000256" key="1">
    <source>
        <dbReference type="ARBA" id="ARBA00006484"/>
    </source>
</evidence>
<organism evidence="4 5">
    <name type="scientific">Scopulibacillus darangshiensis</name>
    <dbReference type="NCBI Taxonomy" id="442528"/>
    <lineage>
        <taxon>Bacteria</taxon>
        <taxon>Bacillati</taxon>
        <taxon>Bacillota</taxon>
        <taxon>Bacilli</taxon>
        <taxon>Bacillales</taxon>
        <taxon>Sporolactobacillaceae</taxon>
        <taxon>Scopulibacillus</taxon>
    </lineage>
</organism>
<dbReference type="AlphaFoldDB" id="A0A4R2P7H9"/>
<dbReference type="SUPFAM" id="SSF51735">
    <property type="entry name" value="NAD(P)-binding Rossmann-fold domains"/>
    <property type="match status" value="1"/>
</dbReference>
<dbReference type="InterPro" id="IPR051911">
    <property type="entry name" value="SDR_oxidoreductase"/>
</dbReference>
<dbReference type="PANTHER" id="PTHR43976:SF16">
    <property type="entry name" value="SHORT-CHAIN DEHYDROGENASE_REDUCTASE FAMILY PROTEIN"/>
    <property type="match status" value="1"/>
</dbReference>
<proteinExistence type="inferred from homology"/>
<dbReference type="GO" id="GO:0016491">
    <property type="term" value="F:oxidoreductase activity"/>
    <property type="evidence" value="ECO:0007669"/>
    <property type="project" value="UniProtKB-KW"/>
</dbReference>
<dbReference type="Pfam" id="PF00106">
    <property type="entry name" value="adh_short"/>
    <property type="match status" value="1"/>
</dbReference>
<dbReference type="EMBL" id="SLXK01000004">
    <property type="protein sequence ID" value="TCP30890.1"/>
    <property type="molecule type" value="Genomic_DNA"/>
</dbReference>
<dbReference type="InterPro" id="IPR002347">
    <property type="entry name" value="SDR_fam"/>
</dbReference>
<evidence type="ECO:0000256" key="3">
    <source>
        <dbReference type="RuleBase" id="RU000363"/>
    </source>
</evidence>
<dbReference type="Gene3D" id="3.40.50.720">
    <property type="entry name" value="NAD(P)-binding Rossmann-like Domain"/>
    <property type="match status" value="1"/>
</dbReference>
<keyword evidence="2" id="KW-0560">Oxidoreductase</keyword>
<protein>
    <submittedName>
        <fullName evidence="4">NADP-dependent 3-hydroxy acid dehydrogenase YdfG</fullName>
    </submittedName>
</protein>
<dbReference type="PANTHER" id="PTHR43976">
    <property type="entry name" value="SHORT CHAIN DEHYDROGENASE"/>
    <property type="match status" value="1"/>
</dbReference>
<dbReference type="InterPro" id="IPR020904">
    <property type="entry name" value="Sc_DH/Rdtase_CS"/>
</dbReference>
<accession>A0A4R2P7H9</accession>
<dbReference type="CDD" id="cd05374">
    <property type="entry name" value="17beta-HSD-like_SDR_c"/>
    <property type="match status" value="1"/>
</dbReference>
<sequence>MRVALITGCSSGFGLLSALAFARRGNKVYATMRDLSKDGDLQSITNSEQLPIIILKLDVTDDHSVKQAVSKVLDKEGRIDVLVNNAGMGCLGSVEFLSDTMLRTAFETNFFGVIRMLRAVLPAMRAQGSGTIVNVSSIDGRIPGKPINWGYAASKHSLGVLSDALALEVEPFGIKVRQIEPGFFATKILTNRKLLEKENAAANDERSDVDSPYRKFEEAVRGFAEGNMQHSDDPQIVAEAIIEAVNTEAFFPVHYPVGEEANATLKEIATLDEEQQALSWKKMMGL</sequence>
<gene>
    <name evidence="4" type="ORF">EV207_10469</name>
</gene>
<dbReference type="PRINTS" id="PR00081">
    <property type="entry name" value="GDHRDH"/>
</dbReference>
<name>A0A4R2P7H9_9BACL</name>
<comment type="similarity">
    <text evidence="1 3">Belongs to the short-chain dehydrogenases/reductases (SDR) family.</text>
</comment>